<evidence type="ECO:0000256" key="4">
    <source>
        <dbReference type="ARBA" id="ARBA00022519"/>
    </source>
</evidence>
<evidence type="ECO:0000256" key="2">
    <source>
        <dbReference type="ARBA" id="ARBA00005745"/>
    </source>
</evidence>
<dbReference type="FunFam" id="1.20.81.30:FF:000001">
    <property type="entry name" value="Type II secretion system protein F"/>
    <property type="match status" value="2"/>
</dbReference>
<dbReference type="EMBL" id="FNUX01000002">
    <property type="protein sequence ID" value="SEF46791.1"/>
    <property type="molecule type" value="Genomic_DNA"/>
</dbReference>
<dbReference type="AlphaFoldDB" id="A0A1H5SAC3"/>
<evidence type="ECO:0000256" key="6">
    <source>
        <dbReference type="ARBA" id="ARBA00022989"/>
    </source>
</evidence>
<feature type="transmembrane region" description="Helical" evidence="8">
    <location>
        <begin position="224"/>
        <end position="244"/>
    </location>
</feature>
<feature type="domain" description="Type II secretion system protein GspF" evidence="9">
    <location>
        <begin position="72"/>
        <end position="195"/>
    </location>
</feature>
<accession>A0A1H5SAC3</accession>
<evidence type="ECO:0000256" key="3">
    <source>
        <dbReference type="ARBA" id="ARBA00022475"/>
    </source>
</evidence>
<name>A0A1H5SAC3_9PROT</name>
<dbReference type="PANTHER" id="PTHR30012">
    <property type="entry name" value="GENERAL SECRETION PATHWAY PROTEIN"/>
    <property type="match status" value="1"/>
</dbReference>
<reference evidence="10 11" key="1">
    <citation type="submission" date="2016-10" db="EMBL/GenBank/DDBJ databases">
        <authorList>
            <person name="de Groot N.N."/>
        </authorList>
    </citation>
    <scope>NUCLEOTIDE SEQUENCE [LARGE SCALE GENOMIC DNA]</scope>
    <source>
        <strain evidence="10 11">Nm13</strain>
    </source>
</reference>
<evidence type="ECO:0000313" key="10">
    <source>
        <dbReference type="EMBL" id="SEF46791.1"/>
    </source>
</evidence>
<evidence type="ECO:0000256" key="7">
    <source>
        <dbReference type="ARBA" id="ARBA00023136"/>
    </source>
</evidence>
<sequence>MATVTASTEKKIKEINYSWEGKDKSGKQLKGEMRAAGTVIVTSTLRRQGIKVTKIEKMQSNGRIIEKDITLFTRQLATMMKSGVPLLQAFDIIGKGHSNRALSKLLMDIKSDVETGSNLTDAFRKYPLYFDALYCNLVGAGEAAGILDTILDRLATYKEKIQAIKGKIKSALFYPISIIVVAFVITAIIMIFVIPAFKDLFEGFGADLPAPTLFVMTISDFFVAYWWAIFGIVGGGIYAFFYTWKRSIPMQRVIDRVALKIPVFGEVIRKATIARWSRTLSTMFAAGVPLVESLDSVAGAAGNHIYYEATKNIQLEVSTGNSLMSSMANSTVFPNMVIQMVAIGEEAGSLDSMLGKIADFYEAEVDDAVAALSSLMEPMIMVVLGTLIGGMVIAMYLPIFKMGMVVS</sequence>
<keyword evidence="6 8" id="KW-1133">Transmembrane helix</keyword>
<dbReference type="InterPro" id="IPR018076">
    <property type="entry name" value="T2SS_GspF_dom"/>
</dbReference>
<evidence type="ECO:0000256" key="1">
    <source>
        <dbReference type="ARBA" id="ARBA00004429"/>
    </source>
</evidence>
<evidence type="ECO:0000313" key="11">
    <source>
        <dbReference type="Proteomes" id="UP000236753"/>
    </source>
</evidence>
<dbReference type="Pfam" id="PF00482">
    <property type="entry name" value="T2SSF"/>
    <property type="match status" value="2"/>
</dbReference>
<keyword evidence="4" id="KW-0997">Cell inner membrane</keyword>
<dbReference type="PRINTS" id="PR00812">
    <property type="entry name" value="BCTERIALGSPF"/>
</dbReference>
<organism evidence="10 11">
    <name type="scientific">Nitrosomonas ureae</name>
    <dbReference type="NCBI Taxonomy" id="44577"/>
    <lineage>
        <taxon>Bacteria</taxon>
        <taxon>Pseudomonadati</taxon>
        <taxon>Pseudomonadota</taxon>
        <taxon>Betaproteobacteria</taxon>
        <taxon>Nitrosomonadales</taxon>
        <taxon>Nitrosomonadaceae</taxon>
        <taxon>Nitrosomonas</taxon>
    </lineage>
</organism>
<dbReference type="Gene3D" id="1.20.81.30">
    <property type="entry name" value="Type II secretion system (T2SS), domain F"/>
    <property type="match status" value="2"/>
</dbReference>
<feature type="transmembrane region" description="Helical" evidence="8">
    <location>
        <begin position="379"/>
        <end position="399"/>
    </location>
</feature>
<dbReference type="OrthoDB" id="9805682at2"/>
<dbReference type="InterPro" id="IPR003004">
    <property type="entry name" value="GspF/PilC"/>
</dbReference>
<dbReference type="RefSeq" id="WP_103965342.1">
    <property type="nucleotide sequence ID" value="NZ_FNUX01000002.1"/>
</dbReference>
<comment type="similarity">
    <text evidence="2">Belongs to the GSP F family.</text>
</comment>
<gene>
    <name evidence="10" type="ORF">SAMN05216334_10260</name>
</gene>
<dbReference type="Proteomes" id="UP000236753">
    <property type="component" value="Unassembled WGS sequence"/>
</dbReference>
<proteinExistence type="inferred from homology"/>
<feature type="domain" description="Type II secretion system protein GspF" evidence="9">
    <location>
        <begin position="276"/>
        <end position="398"/>
    </location>
</feature>
<feature type="transmembrane region" description="Helical" evidence="8">
    <location>
        <begin position="172"/>
        <end position="197"/>
    </location>
</feature>
<comment type="subcellular location">
    <subcellularLocation>
        <location evidence="1">Cell inner membrane</location>
        <topology evidence="1">Multi-pass membrane protein</topology>
    </subcellularLocation>
</comment>
<dbReference type="GO" id="GO:0015628">
    <property type="term" value="P:protein secretion by the type II secretion system"/>
    <property type="evidence" value="ECO:0007669"/>
    <property type="project" value="TreeGrafter"/>
</dbReference>
<keyword evidence="5 8" id="KW-0812">Transmembrane</keyword>
<keyword evidence="3" id="KW-1003">Cell membrane</keyword>
<dbReference type="GO" id="GO:0005886">
    <property type="term" value="C:plasma membrane"/>
    <property type="evidence" value="ECO:0007669"/>
    <property type="project" value="UniProtKB-SubCell"/>
</dbReference>
<evidence type="ECO:0000259" key="9">
    <source>
        <dbReference type="Pfam" id="PF00482"/>
    </source>
</evidence>
<dbReference type="InterPro" id="IPR042094">
    <property type="entry name" value="T2SS_GspF_sf"/>
</dbReference>
<dbReference type="PANTHER" id="PTHR30012:SF7">
    <property type="entry name" value="PROTEIN TRANSPORT PROTEIN HOFC HOMOLOG"/>
    <property type="match status" value="1"/>
</dbReference>
<evidence type="ECO:0000256" key="8">
    <source>
        <dbReference type="SAM" id="Phobius"/>
    </source>
</evidence>
<evidence type="ECO:0000256" key="5">
    <source>
        <dbReference type="ARBA" id="ARBA00022692"/>
    </source>
</evidence>
<keyword evidence="7 8" id="KW-0472">Membrane</keyword>
<protein>
    <submittedName>
        <fullName evidence="10">Type IV pilus assembly protein PilC</fullName>
    </submittedName>
</protein>